<accession>A0ABV1NF65</accession>
<feature type="domain" description="Pyruvate carboxyltransferase" evidence="5">
    <location>
        <begin position="36"/>
        <end position="133"/>
    </location>
</feature>
<feature type="transmembrane region" description="Helical" evidence="4">
    <location>
        <begin position="183"/>
        <end position="202"/>
    </location>
</feature>
<dbReference type="PANTHER" id="PTHR42738:SF7">
    <property type="entry name" value="HYDROXYMETHYLGLUTARYL-COA LYASE"/>
    <property type="match status" value="1"/>
</dbReference>
<keyword evidence="7" id="KW-1185">Reference proteome</keyword>
<dbReference type="InterPro" id="IPR013785">
    <property type="entry name" value="Aldolase_TIM"/>
</dbReference>
<evidence type="ECO:0000256" key="4">
    <source>
        <dbReference type="SAM" id="Phobius"/>
    </source>
</evidence>
<dbReference type="Proteomes" id="UP001442468">
    <property type="component" value="Unassembled WGS sequence"/>
</dbReference>
<evidence type="ECO:0000256" key="1">
    <source>
        <dbReference type="ARBA" id="ARBA00009405"/>
    </source>
</evidence>
<dbReference type="Pfam" id="PF00682">
    <property type="entry name" value="HMGL-like"/>
    <property type="match status" value="1"/>
</dbReference>
<dbReference type="InterPro" id="IPR000891">
    <property type="entry name" value="PYR_CT"/>
</dbReference>
<protein>
    <recommendedName>
        <fullName evidence="5">Pyruvate carboxyltransferase domain-containing protein</fullName>
    </recommendedName>
</protein>
<proteinExistence type="inferred from homology"/>
<dbReference type="SUPFAM" id="SSF51569">
    <property type="entry name" value="Aldolase"/>
    <property type="match status" value="1"/>
</dbReference>
<evidence type="ECO:0000256" key="2">
    <source>
        <dbReference type="ARBA" id="ARBA00022723"/>
    </source>
</evidence>
<organism evidence="6 7">
    <name type="scientific">Halomonas aquatica</name>
    <dbReference type="NCBI Taxonomy" id="3151123"/>
    <lineage>
        <taxon>Bacteria</taxon>
        <taxon>Pseudomonadati</taxon>
        <taxon>Pseudomonadota</taxon>
        <taxon>Gammaproteobacteria</taxon>
        <taxon>Oceanospirillales</taxon>
        <taxon>Halomonadaceae</taxon>
        <taxon>Halomonas</taxon>
    </lineage>
</organism>
<keyword evidence="3" id="KW-0456">Lyase</keyword>
<keyword evidence="4" id="KW-0812">Transmembrane</keyword>
<evidence type="ECO:0000259" key="5">
    <source>
        <dbReference type="Pfam" id="PF00682"/>
    </source>
</evidence>
<evidence type="ECO:0000313" key="6">
    <source>
        <dbReference type="EMBL" id="MEQ6917689.1"/>
    </source>
</evidence>
<dbReference type="Gene3D" id="3.20.20.70">
    <property type="entry name" value="Aldolase class I"/>
    <property type="match status" value="1"/>
</dbReference>
<name>A0ABV1NF65_9GAMM</name>
<keyword evidence="2" id="KW-0479">Metal-binding</keyword>
<dbReference type="RefSeq" id="WP_349761961.1">
    <property type="nucleotide sequence ID" value="NZ_JBEGCJ010000004.1"/>
</dbReference>
<dbReference type="PANTHER" id="PTHR42738">
    <property type="entry name" value="HYDROXYMETHYLGLUTARYL-COA LYASE"/>
    <property type="match status" value="1"/>
</dbReference>
<keyword evidence="4" id="KW-1133">Transmembrane helix</keyword>
<comment type="similarity">
    <text evidence="1">Belongs to the HMG-CoA lyase family.</text>
</comment>
<gene>
    <name evidence="6" type="ORF">ABE960_09165</name>
</gene>
<dbReference type="InterPro" id="IPR043594">
    <property type="entry name" value="HMGL"/>
</dbReference>
<evidence type="ECO:0000256" key="3">
    <source>
        <dbReference type="ARBA" id="ARBA00023239"/>
    </source>
</evidence>
<dbReference type="EMBL" id="JBEGCJ010000004">
    <property type="protein sequence ID" value="MEQ6917689.1"/>
    <property type="molecule type" value="Genomic_DNA"/>
</dbReference>
<keyword evidence="4" id="KW-0472">Membrane</keyword>
<evidence type="ECO:0000313" key="7">
    <source>
        <dbReference type="Proteomes" id="UP001442468"/>
    </source>
</evidence>
<sequence length="208" mass="22383">MTSFVSPRAVPALADARELMSSLRDTPDVHFFALVPNLRVAERALEAGVDSVVLFVSASQTHNAKNVNCRVEDSLAGFEQIARHLEGSGIEVRGAMTTAFGCPFEGDIDVQVIGRIASHFADLGANRLSLGHGVLGYSLRKLEIPTVPVVLGLLGGQMEFNLRRAMAISAGEWNILWSSGISMGIYLFAVTLIVAGLVYSWVVRARLS</sequence>
<reference evidence="6 7" key="1">
    <citation type="submission" date="2024-05" db="EMBL/GenBank/DDBJ databases">
        <title>Halomonas sp. SSM6 16S ribosomal RNA gene Genome sequencing and assembly.</title>
        <authorList>
            <person name="Yook S."/>
        </authorList>
    </citation>
    <scope>NUCLEOTIDE SEQUENCE [LARGE SCALE GENOMIC DNA]</scope>
    <source>
        <strain evidence="6 7">SSM6</strain>
    </source>
</reference>
<comment type="caution">
    <text evidence="6">The sequence shown here is derived from an EMBL/GenBank/DDBJ whole genome shotgun (WGS) entry which is preliminary data.</text>
</comment>